<feature type="domain" description="Signal transduction histidine kinase dimerisation/phosphoacceptor" evidence="5">
    <location>
        <begin position="26"/>
        <end position="94"/>
    </location>
</feature>
<comment type="catalytic activity">
    <reaction evidence="1">
        <text>ATP + protein L-histidine = ADP + protein N-phospho-L-histidine.</text>
        <dbReference type="EC" id="2.7.13.3"/>
    </reaction>
</comment>
<organism evidence="6 7">
    <name type="scientific">Salinimicrobium oceani</name>
    <dbReference type="NCBI Taxonomy" id="2722702"/>
    <lineage>
        <taxon>Bacteria</taxon>
        <taxon>Pseudomonadati</taxon>
        <taxon>Bacteroidota</taxon>
        <taxon>Flavobacteriia</taxon>
        <taxon>Flavobacteriales</taxon>
        <taxon>Flavobacteriaceae</taxon>
        <taxon>Salinimicrobium</taxon>
    </lineage>
</organism>
<evidence type="ECO:0000313" key="6">
    <source>
        <dbReference type="EMBL" id="NJW55781.1"/>
    </source>
</evidence>
<dbReference type="PANTHER" id="PTHR42878:SF15">
    <property type="entry name" value="BACTERIOPHYTOCHROME"/>
    <property type="match status" value="1"/>
</dbReference>
<dbReference type="InterPro" id="IPR036097">
    <property type="entry name" value="HisK_dim/P_sf"/>
</dbReference>
<evidence type="ECO:0000313" key="7">
    <source>
        <dbReference type="Proteomes" id="UP000703674"/>
    </source>
</evidence>
<protein>
    <recommendedName>
        <fullName evidence="2">histidine kinase</fullName>
        <ecNumber evidence="2">2.7.13.3</ecNumber>
    </recommendedName>
</protein>
<evidence type="ECO:0000256" key="4">
    <source>
        <dbReference type="ARBA" id="ARBA00022777"/>
    </source>
</evidence>
<evidence type="ECO:0000256" key="3">
    <source>
        <dbReference type="ARBA" id="ARBA00022679"/>
    </source>
</evidence>
<keyword evidence="3" id="KW-0808">Transferase</keyword>
<dbReference type="SMART" id="SM00388">
    <property type="entry name" value="HisKA"/>
    <property type="match status" value="1"/>
</dbReference>
<proteinExistence type="predicted"/>
<name>A0ABX1DBJ2_9FLAO</name>
<keyword evidence="4 6" id="KW-0418">Kinase</keyword>
<reference evidence="6 7" key="1">
    <citation type="submission" date="2020-03" db="EMBL/GenBank/DDBJ databases">
        <title>Salinimicrobium sp. nov, isolated from SCS.</title>
        <authorList>
            <person name="Cao W.R."/>
        </authorList>
    </citation>
    <scope>NUCLEOTIDE SEQUENCE [LARGE SCALE GENOMIC DNA]</scope>
    <source>
        <strain evidence="7">J15B91</strain>
    </source>
</reference>
<dbReference type="Pfam" id="PF00512">
    <property type="entry name" value="HisKA"/>
    <property type="match status" value="1"/>
</dbReference>
<sequence>LNVVVFGKQKNQYQRIQKDLEQRYHDLEKFASVVSHDIKSPLANIISLVDLLKEENKENFDEETSQYIEYLSQASHSLRNYVDGLLILYRSERILEKE</sequence>
<dbReference type="GO" id="GO:0016301">
    <property type="term" value="F:kinase activity"/>
    <property type="evidence" value="ECO:0007669"/>
    <property type="project" value="UniProtKB-KW"/>
</dbReference>
<dbReference type="InterPro" id="IPR050351">
    <property type="entry name" value="BphY/WalK/GraS-like"/>
</dbReference>
<dbReference type="PANTHER" id="PTHR42878">
    <property type="entry name" value="TWO-COMPONENT HISTIDINE KINASE"/>
    <property type="match status" value="1"/>
</dbReference>
<dbReference type="RefSeq" id="WP_317172406.1">
    <property type="nucleotide sequence ID" value="NZ_JAAVJR010001541.1"/>
</dbReference>
<accession>A0ABX1DBJ2</accession>
<dbReference type="EC" id="2.7.13.3" evidence="2"/>
<evidence type="ECO:0000256" key="1">
    <source>
        <dbReference type="ARBA" id="ARBA00000085"/>
    </source>
</evidence>
<dbReference type="Proteomes" id="UP000703674">
    <property type="component" value="Unassembled WGS sequence"/>
</dbReference>
<evidence type="ECO:0000256" key="2">
    <source>
        <dbReference type="ARBA" id="ARBA00012438"/>
    </source>
</evidence>
<keyword evidence="7" id="KW-1185">Reference proteome</keyword>
<evidence type="ECO:0000259" key="5">
    <source>
        <dbReference type="SMART" id="SM00388"/>
    </source>
</evidence>
<gene>
    <name evidence="6" type="ORF">HC175_22975</name>
</gene>
<dbReference type="EMBL" id="JAAVJR010001541">
    <property type="protein sequence ID" value="NJW55781.1"/>
    <property type="molecule type" value="Genomic_DNA"/>
</dbReference>
<feature type="non-terminal residue" evidence="6">
    <location>
        <position position="98"/>
    </location>
</feature>
<dbReference type="CDD" id="cd00082">
    <property type="entry name" value="HisKA"/>
    <property type="match status" value="1"/>
</dbReference>
<dbReference type="Gene3D" id="1.10.287.130">
    <property type="match status" value="1"/>
</dbReference>
<comment type="caution">
    <text evidence="6">The sequence shown here is derived from an EMBL/GenBank/DDBJ whole genome shotgun (WGS) entry which is preliminary data.</text>
</comment>
<dbReference type="SUPFAM" id="SSF47384">
    <property type="entry name" value="Homodimeric domain of signal transducing histidine kinase"/>
    <property type="match status" value="1"/>
</dbReference>
<feature type="non-terminal residue" evidence="6">
    <location>
        <position position="1"/>
    </location>
</feature>
<dbReference type="InterPro" id="IPR003661">
    <property type="entry name" value="HisK_dim/P_dom"/>
</dbReference>